<evidence type="ECO:0000313" key="2">
    <source>
        <dbReference type="Proteomes" id="UP000323956"/>
    </source>
</evidence>
<proteinExistence type="predicted"/>
<reference evidence="1 2" key="1">
    <citation type="submission" date="2017-01" db="EMBL/GenBank/DDBJ databases">
        <authorList>
            <person name="Varghese N."/>
            <person name="Submissions S."/>
        </authorList>
    </citation>
    <scope>NUCLEOTIDE SEQUENCE [LARGE SCALE GENOMIC DNA]</scope>
    <source>
        <strain evidence="1 2">ATCC 700171</strain>
    </source>
</reference>
<evidence type="ECO:0000313" key="1">
    <source>
        <dbReference type="EMBL" id="SIQ85881.1"/>
    </source>
</evidence>
<accession>A0A1N6W6W9</accession>
<dbReference type="EMBL" id="FTMK01000016">
    <property type="protein sequence ID" value="SIQ85881.1"/>
    <property type="molecule type" value="Genomic_DNA"/>
</dbReference>
<organism evidence="1 2">
    <name type="scientific">Paracoccus thiocyanatus</name>
    <dbReference type="NCBI Taxonomy" id="34006"/>
    <lineage>
        <taxon>Bacteria</taxon>
        <taxon>Pseudomonadati</taxon>
        <taxon>Pseudomonadota</taxon>
        <taxon>Alphaproteobacteria</taxon>
        <taxon>Rhodobacterales</taxon>
        <taxon>Paracoccaceae</taxon>
        <taxon>Paracoccus</taxon>
    </lineage>
</organism>
<name>A0A1N6W6W9_9RHOB</name>
<gene>
    <name evidence="1" type="ORF">SAMN05421641_1164</name>
</gene>
<protein>
    <submittedName>
        <fullName evidence="1">Uncharacterized protein</fullName>
    </submittedName>
</protein>
<sequence length="1389" mass="156735">MLPADVEAFERWRRSPTAVAYFFLDALDELKLREGSLRSAVKKLQRACEPHFARTKLVLSCRPADWQSQIDSQHLEPFCVAQRAHLSSGETTVISVKASRSDGKHIRTDSGTENPVGRVVTWLKRKFSRQPSSHAAQIDQGSEDFFLEVISKSKAEQGKHKSTQEAPDASKSVSPTIVTLLPLSKDEIREFAQRYSPSCADAFCQHLEAHDFWHLYRLPAEIIDALDQLSTNVPLGTLEDQLRLGIQRKLREKHPNKRQALSVEKAQKGAERIALALFLLKKRTLTVNESGDPEKLDIGDILIDWTPEEQQELIGKTLFDPSGVGSVRFHHRATQEYLAALRLDRLRSDGIHNRSLFALLFGEVGGEAVVKPSMAPVAAWLALWHVDIRRMVLAREPALLFRQGLPSALSLDIRAEVLRAYVPQYAGKGWCRAGVGHEELKRVARPELSDLVRELWADAYTGHDSRELLLEMIWLTPMPDCADLSLAAALDNTLEPHHRTYASWGVLAAGNQAQKQDLAQAVLDSSLPQRVIRNVLPKMVPSLIEVSDFLQLVDGLDDTPNDVHGLNYTIYRVTKSDGLGREEQVALRDALVESIWTTRQSDCRMYQARSPKDHYQDGLIASCKATIPESDEDATAWARALAIAVHFGERDESIIAEKETKAIWSALDEHPRLREAYLWACLDLADDLEGHEEDWPRFIRAVSESRCSIRFNKEDKSWLLGSISAEAPENRRGIAFQALIYFFDLKAETELAASIEALVADREDWLETLGHIRNPQPREPDEWEIKIEARRAEREAEEAKRIEDWKAWRDEILASSDFLMDSDRRLGILYDAKKVISQGISRDSTWGHWDSAIIARALGNDFLNRYRQELSVFWRHTDVQLKSERTPEERNSYPASWLLALAAVKAESETDGWATSLSHDEAIRAARISCVELNGFGGYLSMLDQAHPNAVAEVVSWEALAQLQQLADIGQAEIFHDVLYHGTANMKSAVATCIAPRIADFLSTEQAGARNALEYAIRIIEEAGGAEHRQHAKDQLEASLRDESLSAGFALSLLVTIDAEAGCRQLLLKTEDLGSAESRQDAIDVFASVFGDRRSGRVPDLTEIPDDRRVPLVKDLVLRAYQAVRRDEDIEHEGTYTPDLRDNAQDARSFLLETLVNLRLPETLAAIHELAEQPELSHMPDRLRQMAYEIAAQISDMTAHPVAAFQALDRDGAFVPFDHKSLFTAMMAKLDTFEHDILYAEDSPVDALRLLEQETELRRSIAFWLRKADHGVFDFTQEAVVVEENRTDIRFHPRAMPGYATVELKRETWSVRELEHALSNQLVGQYLQHDNCRAGCLLICQAKAKRWRHPDTNAWMSLKDVVEHLETMARKVMAARPELHVAVKGIDYS</sequence>
<dbReference type="Proteomes" id="UP000323956">
    <property type="component" value="Unassembled WGS sequence"/>
</dbReference>